<evidence type="ECO:0000313" key="2">
    <source>
        <dbReference type="EMBL" id="SMQ48298.1"/>
    </source>
</evidence>
<name>A0A1X7RLL1_ZYMT9</name>
<reference evidence="2 3" key="1">
    <citation type="submission" date="2016-06" db="EMBL/GenBank/DDBJ databases">
        <authorList>
            <person name="Kjaerup R.B."/>
            <person name="Dalgaard T.S."/>
            <person name="Juul-Madsen H.R."/>
        </authorList>
    </citation>
    <scope>NUCLEOTIDE SEQUENCE [LARGE SCALE GENOMIC DNA]</scope>
</reference>
<gene>
    <name evidence="2" type="ORF">ZT3D7_G3447</name>
</gene>
<proteinExistence type="predicted"/>
<dbReference type="AlphaFoldDB" id="A0A1X7RLL1"/>
<feature type="compositionally biased region" description="Basic and acidic residues" evidence="1">
    <location>
        <begin position="12"/>
        <end position="21"/>
    </location>
</feature>
<accession>A0A1X7RLL1</accession>
<evidence type="ECO:0000256" key="1">
    <source>
        <dbReference type="SAM" id="MobiDB-lite"/>
    </source>
</evidence>
<dbReference type="EMBL" id="LT853693">
    <property type="protein sequence ID" value="SMQ48298.1"/>
    <property type="molecule type" value="Genomic_DNA"/>
</dbReference>
<organism evidence="2 3">
    <name type="scientific">Zymoseptoria tritici (strain ST99CH_3D7)</name>
    <dbReference type="NCBI Taxonomy" id="1276538"/>
    <lineage>
        <taxon>Eukaryota</taxon>
        <taxon>Fungi</taxon>
        <taxon>Dikarya</taxon>
        <taxon>Ascomycota</taxon>
        <taxon>Pezizomycotina</taxon>
        <taxon>Dothideomycetes</taxon>
        <taxon>Dothideomycetidae</taxon>
        <taxon>Mycosphaerellales</taxon>
        <taxon>Mycosphaerellaceae</taxon>
        <taxon>Zymoseptoria</taxon>
    </lineage>
</organism>
<dbReference type="Proteomes" id="UP000215127">
    <property type="component" value="Chromosome 2"/>
</dbReference>
<protein>
    <submittedName>
        <fullName evidence="2">Uncharacterized protein</fullName>
    </submittedName>
</protein>
<keyword evidence="3" id="KW-1185">Reference proteome</keyword>
<sequence length="721" mass="80492">MATPETIPFPASEDRKRRAEDPSVDTISTKKVRADDHQQEQRSNAVVPPPSVDIVSTKKVQTYDHQQERWFSAVALTKAWATLEDGRRRIYELITEPFELAKHRDQYTERHVKSCKDTLLYIKQESITVGISGGSVEDRDSTLKSLLHHFEDPLRKLGVIMVDAAERQAAGHLIILTDVAGSKDDPVVSEQVKAMCALGNKRVVVVVPHPDKVDGDAGLAQTQDQANKILELLAECARLRSLVDNIDNRIVGYEEAGNFAQAGKDGQEKRRAEVQAKLADNKLEAYRLGLRNKHNAAVVVENLAKSCKAAALVPVLYIANGPYAEHLAGHSTKASPMLSVEQTNIPKLRGLIASFPNEVLLKEARLRQNTAIPELLMRLHSYASGEVRERKLDLDVHLKFPESQSDRLIQQHFEQLGRKLRSAINTAVKDKVQGWATQAGILCTKYEAQVSSDVFLTIMKRHGRRPSSGGRPPIDMSSDLVGISSSTMQHIFGRPVDLVVHKFVRSLTRDIDTLSGNLASKLQDTFSVNFDASIRSLNRAKTRFQISVETTTSNILGGMKELERKACAPGEDTYLLTAMVPIYEQVWQLQVNAIDPVTKEKTKEKNRDPRPPEGWANARKAAIRKGVAQVDGVWATVRGLMNQELETLLSEQMTALQKEICTAFQAFRREFDTTCADKFGSSPAELELQQALLENLEKAREHLLGPMRRAFDALEKDPKYR</sequence>
<evidence type="ECO:0000313" key="3">
    <source>
        <dbReference type="Proteomes" id="UP000215127"/>
    </source>
</evidence>
<feature type="region of interest" description="Disordered" evidence="1">
    <location>
        <begin position="1"/>
        <end position="49"/>
    </location>
</feature>